<feature type="domain" description="Concentrative nucleoside transporter N-terminal" evidence="9">
    <location>
        <begin position="197"/>
        <end position="253"/>
    </location>
</feature>
<feature type="domain" description="Concentrative nucleoside transporter C-terminal" evidence="10">
    <location>
        <begin position="342"/>
        <end position="459"/>
    </location>
</feature>
<gene>
    <name evidence="11" type="ORF">MAR_006726</name>
</gene>
<keyword evidence="3" id="KW-1003">Cell membrane</keyword>
<evidence type="ECO:0000259" key="10">
    <source>
        <dbReference type="Pfam" id="PF07662"/>
    </source>
</evidence>
<evidence type="ECO:0000256" key="7">
    <source>
        <dbReference type="SAM" id="MobiDB-lite"/>
    </source>
</evidence>
<evidence type="ECO:0000256" key="3">
    <source>
        <dbReference type="ARBA" id="ARBA00022475"/>
    </source>
</evidence>
<evidence type="ECO:0000256" key="2">
    <source>
        <dbReference type="ARBA" id="ARBA00009033"/>
    </source>
</evidence>
<dbReference type="InterPro" id="IPR008276">
    <property type="entry name" value="C_nuclsd_transpt"/>
</dbReference>
<evidence type="ECO:0000259" key="9">
    <source>
        <dbReference type="Pfam" id="PF01773"/>
    </source>
</evidence>
<feature type="transmembrane region" description="Helical" evidence="8">
    <location>
        <begin position="190"/>
        <end position="210"/>
    </location>
</feature>
<feature type="compositionally biased region" description="Basic and acidic residues" evidence="7">
    <location>
        <begin position="35"/>
        <end position="60"/>
    </location>
</feature>
<keyword evidence="6 8" id="KW-0472">Membrane</keyword>
<evidence type="ECO:0000256" key="5">
    <source>
        <dbReference type="ARBA" id="ARBA00022989"/>
    </source>
</evidence>
<name>A0ABY7DD37_MYAAR</name>
<dbReference type="EMBL" id="CP111012">
    <property type="protein sequence ID" value="WAQ94255.1"/>
    <property type="molecule type" value="Genomic_DNA"/>
</dbReference>
<evidence type="ECO:0000313" key="11">
    <source>
        <dbReference type="EMBL" id="WAQ94255.1"/>
    </source>
</evidence>
<keyword evidence="4 8" id="KW-0812">Transmembrane</keyword>
<keyword evidence="5 8" id="KW-1133">Transmembrane helix</keyword>
<sequence length="465" mass="52067">MSDPVQFTGMRVLGDDAKTGIDNAAYINNEQNAENETKLDSPTSHKHEQKFEKDPPETKYEIPSEYDNIPDVNFGDKTTADSRAGEAEDEHYNAYNRAIVGSRETIYSFYEDHTKVIHTGFGLFLLVLYFAYVAYAFYYRFGDEGSWRLLGVTIFIVLIITITKLSEAYEESINAWWDRVKEYQKSKYQPANLISVAGMVLYIIIFYIFSINPAKVNWHTVFWGIALQYVFALLILRTETGYQIFKWLGDRVVGRFLAFCMGTTPAESINAAANIFVSMTESPLMIRPFLEDMTRSELHAAASNGATASLKIIGAILVNVIAFLSLLAFLNATLTWIGHRVKTFTNEFIAYGNLKVLIENRQALSNYTTFHNTTDWFWDKGNVVLNITGEVLAGGFISEKSEIISTYALCGFANFGSIGITLGGLGSLAPSRRSDLTQMVVRAMICGNVACFLTACIAGLLYKPF</sequence>
<dbReference type="PANTHER" id="PTHR10590">
    <property type="entry name" value="SODIUM/NUCLEOSIDE COTRANSPORTER"/>
    <property type="match status" value="1"/>
</dbReference>
<evidence type="ECO:0000313" key="12">
    <source>
        <dbReference type="Proteomes" id="UP001164746"/>
    </source>
</evidence>
<dbReference type="Proteomes" id="UP001164746">
    <property type="component" value="Chromosome 1"/>
</dbReference>
<protein>
    <submittedName>
        <fullName evidence="11">S28A3-like protein</fullName>
    </submittedName>
</protein>
<feature type="region of interest" description="Disordered" evidence="7">
    <location>
        <begin position="28"/>
        <end position="60"/>
    </location>
</feature>
<dbReference type="Pfam" id="PF07662">
    <property type="entry name" value="Nucleos_tra2_C"/>
    <property type="match status" value="1"/>
</dbReference>
<evidence type="ECO:0000256" key="1">
    <source>
        <dbReference type="ARBA" id="ARBA00004651"/>
    </source>
</evidence>
<comment type="similarity">
    <text evidence="2">Belongs to the concentrative nucleoside transporter (CNT) (TC 2.A.41) family.</text>
</comment>
<proteinExistence type="inferred from homology"/>
<reference evidence="11" key="1">
    <citation type="submission" date="2022-11" db="EMBL/GenBank/DDBJ databases">
        <title>Centuries of genome instability and evolution in soft-shell clam transmissible cancer (bioRxiv).</title>
        <authorList>
            <person name="Hart S.F.M."/>
            <person name="Yonemitsu M.A."/>
            <person name="Giersch R.M."/>
            <person name="Beal B.F."/>
            <person name="Arriagada G."/>
            <person name="Davis B.W."/>
            <person name="Ostrander E.A."/>
            <person name="Goff S.P."/>
            <person name="Metzger M.J."/>
        </authorList>
    </citation>
    <scope>NUCLEOTIDE SEQUENCE</scope>
    <source>
        <strain evidence="11">MELC-2E11</strain>
        <tissue evidence="11">Siphon/mantle</tissue>
    </source>
</reference>
<dbReference type="InterPro" id="IPR002668">
    <property type="entry name" value="CNT_N_dom"/>
</dbReference>
<feature type="transmembrane region" description="Helical" evidence="8">
    <location>
        <begin position="216"/>
        <end position="236"/>
    </location>
</feature>
<feature type="transmembrane region" description="Helical" evidence="8">
    <location>
        <begin position="440"/>
        <end position="462"/>
    </location>
</feature>
<dbReference type="PANTHER" id="PTHR10590:SF4">
    <property type="entry name" value="SOLUTE CARRIER FAMILY 28 MEMBER 3"/>
    <property type="match status" value="1"/>
</dbReference>
<feature type="transmembrane region" description="Helical" evidence="8">
    <location>
        <begin position="147"/>
        <end position="169"/>
    </location>
</feature>
<evidence type="ECO:0000256" key="8">
    <source>
        <dbReference type="SAM" id="Phobius"/>
    </source>
</evidence>
<keyword evidence="12" id="KW-1185">Reference proteome</keyword>
<feature type="transmembrane region" description="Helical" evidence="8">
    <location>
        <begin position="121"/>
        <end position="141"/>
    </location>
</feature>
<dbReference type="Pfam" id="PF01773">
    <property type="entry name" value="Nucleos_tra2_N"/>
    <property type="match status" value="1"/>
</dbReference>
<comment type="subcellular location">
    <subcellularLocation>
        <location evidence="1">Cell membrane</location>
        <topology evidence="1">Multi-pass membrane protein</topology>
    </subcellularLocation>
</comment>
<feature type="transmembrane region" description="Helical" evidence="8">
    <location>
        <begin position="404"/>
        <end position="428"/>
    </location>
</feature>
<dbReference type="InterPro" id="IPR011657">
    <property type="entry name" value="CNT_C_dom"/>
</dbReference>
<organism evidence="11 12">
    <name type="scientific">Mya arenaria</name>
    <name type="common">Soft-shell clam</name>
    <dbReference type="NCBI Taxonomy" id="6604"/>
    <lineage>
        <taxon>Eukaryota</taxon>
        <taxon>Metazoa</taxon>
        <taxon>Spiralia</taxon>
        <taxon>Lophotrochozoa</taxon>
        <taxon>Mollusca</taxon>
        <taxon>Bivalvia</taxon>
        <taxon>Autobranchia</taxon>
        <taxon>Heteroconchia</taxon>
        <taxon>Euheterodonta</taxon>
        <taxon>Imparidentia</taxon>
        <taxon>Neoheterodontei</taxon>
        <taxon>Myida</taxon>
        <taxon>Myoidea</taxon>
        <taxon>Myidae</taxon>
        <taxon>Mya</taxon>
    </lineage>
</organism>
<evidence type="ECO:0000256" key="6">
    <source>
        <dbReference type="ARBA" id="ARBA00023136"/>
    </source>
</evidence>
<evidence type="ECO:0000256" key="4">
    <source>
        <dbReference type="ARBA" id="ARBA00022692"/>
    </source>
</evidence>
<feature type="transmembrane region" description="Helical" evidence="8">
    <location>
        <begin position="312"/>
        <end position="337"/>
    </location>
</feature>
<accession>A0ABY7DD37</accession>